<name>A0ABW9RT42_9BACT</name>
<feature type="transmembrane region" description="Helical" evidence="1">
    <location>
        <begin position="99"/>
        <end position="121"/>
    </location>
</feature>
<comment type="caution">
    <text evidence="3">The sequence shown here is derived from an EMBL/GenBank/DDBJ whole genome shotgun (WGS) entry which is preliminary data.</text>
</comment>
<evidence type="ECO:0000259" key="2">
    <source>
        <dbReference type="Pfam" id="PF09335"/>
    </source>
</evidence>
<evidence type="ECO:0000256" key="1">
    <source>
        <dbReference type="SAM" id="Phobius"/>
    </source>
</evidence>
<proteinExistence type="predicted"/>
<protein>
    <recommendedName>
        <fullName evidence="2">VTT domain-containing protein</fullName>
    </recommendedName>
</protein>
<accession>A0ABW9RT42</accession>
<feature type="domain" description="VTT" evidence="2">
    <location>
        <begin position="103"/>
        <end position="200"/>
    </location>
</feature>
<evidence type="ECO:0000313" key="3">
    <source>
        <dbReference type="EMBL" id="MTI26464.1"/>
    </source>
</evidence>
<keyword evidence="1" id="KW-0472">Membrane</keyword>
<sequence>MMKASPSKDARFNKAFMSLFNYRSRFFLKNLMKGLMALTVIVVSYILLQKYTAVDAFMDYIGRWPLIVYTVFIFSEVVFGLIPPELFMIWSIKNGAFDIYALNVALLALISYLAGVLGYFVGARLKDLGPVRSIFQRYIKRYQNALNRYGGFLIIVAAITPVPFSAICMLMGATRYNFYRFLLIASVRFIRFAAYSTVIYQANI</sequence>
<keyword evidence="4" id="KW-1185">Reference proteome</keyword>
<dbReference type="InterPro" id="IPR051311">
    <property type="entry name" value="DedA_domain"/>
</dbReference>
<dbReference type="PANTHER" id="PTHR42709:SF11">
    <property type="entry name" value="DEDA FAMILY PROTEIN"/>
    <property type="match status" value="1"/>
</dbReference>
<dbReference type="Pfam" id="PF09335">
    <property type="entry name" value="VTT_dom"/>
    <property type="match status" value="1"/>
</dbReference>
<keyword evidence="1" id="KW-0812">Transmembrane</keyword>
<dbReference type="EMBL" id="SMLW01000582">
    <property type="protein sequence ID" value="MTI26464.1"/>
    <property type="molecule type" value="Genomic_DNA"/>
</dbReference>
<organism evidence="3 4">
    <name type="scientific">Fulvivirga kasyanovii</name>
    <dbReference type="NCBI Taxonomy" id="396812"/>
    <lineage>
        <taxon>Bacteria</taxon>
        <taxon>Pseudomonadati</taxon>
        <taxon>Bacteroidota</taxon>
        <taxon>Cytophagia</taxon>
        <taxon>Cytophagales</taxon>
        <taxon>Fulvivirgaceae</taxon>
        <taxon>Fulvivirga</taxon>
    </lineage>
</organism>
<reference evidence="3 4" key="1">
    <citation type="submission" date="2019-02" db="EMBL/GenBank/DDBJ databases">
        <authorList>
            <person name="Goldberg S.R."/>
            <person name="Haltli B.A."/>
            <person name="Correa H."/>
            <person name="Russell K.G."/>
        </authorList>
    </citation>
    <scope>NUCLEOTIDE SEQUENCE [LARGE SCALE GENOMIC DNA]</scope>
    <source>
        <strain evidence="3 4">JCM 16186</strain>
    </source>
</reference>
<dbReference type="Proteomes" id="UP000798808">
    <property type="component" value="Unassembled WGS sequence"/>
</dbReference>
<gene>
    <name evidence="3" type="ORF">E1163_16010</name>
</gene>
<dbReference type="InterPro" id="IPR032816">
    <property type="entry name" value="VTT_dom"/>
</dbReference>
<feature type="transmembrane region" description="Helical" evidence="1">
    <location>
        <begin position="149"/>
        <end position="171"/>
    </location>
</feature>
<evidence type="ECO:0000313" key="4">
    <source>
        <dbReference type="Proteomes" id="UP000798808"/>
    </source>
</evidence>
<feature type="transmembrane region" description="Helical" evidence="1">
    <location>
        <begin position="66"/>
        <end position="87"/>
    </location>
</feature>
<keyword evidence="1" id="KW-1133">Transmembrane helix</keyword>
<dbReference type="PANTHER" id="PTHR42709">
    <property type="entry name" value="ALKALINE PHOSPHATASE LIKE PROTEIN"/>
    <property type="match status" value="1"/>
</dbReference>
<feature type="transmembrane region" description="Helical" evidence="1">
    <location>
        <begin position="178"/>
        <end position="200"/>
    </location>
</feature>